<gene>
    <name evidence="1" type="ORF">JYB65_02425</name>
</gene>
<dbReference type="AlphaFoldDB" id="A0A939D7F3"/>
<evidence type="ECO:0000313" key="2">
    <source>
        <dbReference type="Proteomes" id="UP000664545"/>
    </source>
</evidence>
<name>A0A939D7F3_CLOAM</name>
<reference evidence="1" key="1">
    <citation type="submission" date="2021-02" db="EMBL/GenBank/DDBJ databases">
        <title>Abyssanaerobacter marinus gen.nov., sp., nov, anaerobic bacterium isolated from the Onnuri vent field of Indian Ocean and suggestion of Mogibacteriaceae fam. nov., and proposal of reclassification of ambiguous this family's genus member.</title>
        <authorList>
            <person name="Kim Y.J."/>
            <person name="Yang J.-A."/>
        </authorList>
    </citation>
    <scope>NUCLEOTIDE SEQUENCE</scope>
    <source>
        <strain evidence="1">DSM 2634</strain>
    </source>
</reference>
<proteinExistence type="predicted"/>
<comment type="caution">
    <text evidence="1">The sequence shown here is derived from an EMBL/GenBank/DDBJ whole genome shotgun (WGS) entry which is preliminary data.</text>
</comment>
<keyword evidence="2" id="KW-1185">Reference proteome</keyword>
<dbReference type="EMBL" id="JAFJZZ010000001">
    <property type="protein sequence ID" value="MBN7772208.1"/>
    <property type="molecule type" value="Genomic_DNA"/>
</dbReference>
<dbReference type="RefSeq" id="WP_206581028.1">
    <property type="nucleotide sequence ID" value="NZ_JAFJZZ010000001.1"/>
</dbReference>
<protein>
    <submittedName>
        <fullName evidence="1">Uncharacterized protein</fullName>
    </submittedName>
</protein>
<accession>A0A939D7F3</accession>
<evidence type="ECO:0000313" key="1">
    <source>
        <dbReference type="EMBL" id="MBN7772208.1"/>
    </source>
</evidence>
<sequence>MNYDELLELLDIENPDEFQYFEHFADLMECDQPVSYDALFKLISQVDKVTLSELMESYFDEIADALPDDGTEAYTLLKSVGLSLRGLLKPIEDDDEYGHKQLVTFVEELERFRNWYTIDSNIKCTRKKDGITKEATFLEAVVLARIEKLNEEEYSYGFDDGLDYQLDEYMMSFGDIIEDDEEGYIEEELYEDAEEEYMRGMEEDEYEY</sequence>
<organism evidence="1 2">
    <name type="scientific">Clostridium aminobutyricum</name>
    <dbReference type="NCBI Taxonomy" id="33953"/>
    <lineage>
        <taxon>Bacteria</taxon>
        <taxon>Bacillati</taxon>
        <taxon>Bacillota</taxon>
        <taxon>Clostridia</taxon>
        <taxon>Eubacteriales</taxon>
        <taxon>Clostridiaceae</taxon>
        <taxon>Clostridium</taxon>
    </lineage>
</organism>
<dbReference type="Proteomes" id="UP000664545">
    <property type="component" value="Unassembled WGS sequence"/>
</dbReference>